<feature type="coiled-coil region" evidence="1">
    <location>
        <begin position="759"/>
        <end position="826"/>
    </location>
</feature>
<evidence type="ECO:0000256" key="2">
    <source>
        <dbReference type="SAM" id="MobiDB-lite"/>
    </source>
</evidence>
<feature type="coiled-coil region" evidence="1">
    <location>
        <begin position="84"/>
        <end position="155"/>
    </location>
</feature>
<dbReference type="Gene3D" id="1.10.287.1490">
    <property type="match status" value="1"/>
</dbReference>
<feature type="region of interest" description="Disordered" evidence="2">
    <location>
        <begin position="1"/>
        <end position="23"/>
    </location>
</feature>
<name>A0A9P0A588_BEMTA</name>
<feature type="coiled-coil region" evidence="1">
    <location>
        <begin position="181"/>
        <end position="360"/>
    </location>
</feature>
<feature type="compositionally biased region" description="Basic residues" evidence="2">
    <location>
        <begin position="1368"/>
        <end position="1383"/>
    </location>
</feature>
<feature type="region of interest" description="Disordered" evidence="2">
    <location>
        <begin position="1348"/>
        <end position="1443"/>
    </location>
</feature>
<feature type="coiled-coil region" evidence="1">
    <location>
        <begin position="1475"/>
        <end position="1502"/>
    </location>
</feature>
<proteinExistence type="predicted"/>
<feature type="coiled-coil region" evidence="1">
    <location>
        <begin position="858"/>
        <end position="1070"/>
    </location>
</feature>
<dbReference type="PANTHER" id="PTHR45615">
    <property type="entry name" value="MYOSIN HEAVY CHAIN, NON-MUSCLE"/>
    <property type="match status" value="1"/>
</dbReference>
<dbReference type="Proteomes" id="UP001152759">
    <property type="component" value="Chromosome 2"/>
</dbReference>
<gene>
    <name evidence="3" type="ORF">BEMITA_LOCUS3798</name>
</gene>
<evidence type="ECO:0000256" key="1">
    <source>
        <dbReference type="SAM" id="Coils"/>
    </source>
</evidence>
<keyword evidence="1" id="KW-0175">Coiled coil</keyword>
<feature type="coiled-coil region" evidence="1">
    <location>
        <begin position="455"/>
        <end position="573"/>
    </location>
</feature>
<feature type="coiled-coil region" evidence="1">
    <location>
        <begin position="616"/>
        <end position="720"/>
    </location>
</feature>
<evidence type="ECO:0000313" key="4">
    <source>
        <dbReference type="Proteomes" id="UP001152759"/>
    </source>
</evidence>
<keyword evidence="4" id="KW-1185">Reference proteome</keyword>
<sequence length="1600" mass="183551">MNSPMNETGDLPGANGGIQNMEGMNKVPDEEICTEMIAEDEYSSYENKDISVMNSTPHSFSFQRVMDESCSEMNNDWSPVMQRLKLLESQLESNDEVLHEMERSLKSKTPSNEVEEPIDEIDHLKKTISSLEQKVASAETTIYSLEEEIEEKNKLIEARTMVISVLQKDVEAKRVSTNSMFEKTQQEIQNMHENFMAFKENMAIENKKLLDQLDSSRQRYRKLDLKLKEAEKEKGSLVQLNNDLNFQIENIMSLNNQLKMKVVELTENIDSPKQKIRELTDELESVKQEFQKTVLNLELEIAHYKGECEKVKKSFQENQQLLEGEVAQLKEENNSMATKISNFESEIALLEDGKKQKEATLLALIEEKETLISDLKQTIEHSHSERDELLSRLSEAQTSLKANESNYEQILAEVVELRSALDAVRLNGSSEEVACSLNNEINVLQDQLCGSKNELEQEKHRVQMLTETIDELEEKIQDSDLLLLEEKQNTINIKKELDHLKQQLAEKEEELVREKGSAMQLQENFYHVLNELEQYKQHYSQNSSESLEIQQKLDSAEEEKARLETVISSLLRDVISMTAKSTETEINFEKENHLYVILQEKFTELSSTFLQTTTDLKQKEDIIANLEAEVKRLLKDKEEAISNLQTEQDNILQSKEDAIASLQKEIESLKQNDEERISLRDMEAYISQQDEMIKELRGKVQTEMEEANRLVATCKDLEQRLNSYAEYTSNEIANRDSMIQNLQMSLELKRGEQDPSMELQQLQARASYLEQTLMEVNSNLNERSMRLQEVESENEKLKAKVAEISVEELMELRKTLSENESRLAEKIKSLDELSGQHNELLAKFNEISNYVSAADAELINKDHAIRKLEGQIEDLQNSKEIQIEELQASLNDLKEGMFKVQAERDSAQSQYAEVQQTLQFKLELCDKLKMEVENLSAERDKLSSYESECAMFSRQLKDIEISKSQRHAEVEEELLQATNITQQLTDENNKLLNQVIQLSDDIKYNQVEKIALTDELSTLRKSLQSLKDENMALKDEAMLTSGLQEQITSLEQLINEKEQLISEMQCKLSASEECVREQIKPVEEVSPKNSIPGSFDSNEINGTLLPLAQEYLQINYELLILKDLLEDLIDSEIGKKCSDSNLKIVLENLESDLLSSEAVLKGFESKLRRSPGFSSDTLESSVASLKLYVDQITKQIATCGEVLKDLVLVKNPSTKTSFDVEVQTEEVMQPKLPSPLISENLENWDWEVEINDSEIKLDENSTSIQSYSPLHGELKSTKNEEANFTTNTYTNDGVLPAVNNLGLTEIPSSSHDATNLGVSHIHTMDSSEIEFQPSNWEDHEPLDRLTVMEEPGNSNTANSYNYYTHHDSHNHHDHSHYHNHSHEHRHESEHEHVHDHEHEHNDHFCGSQEHSHQSTKVSQETETTNKESEPAEGSQEDEEDEPYVGGYLQDNQLIVVNKASYEDMKVKLDSILYKLHEKDVQNNEFKRELIELLKERDILQLKLSSAYRLLANQEKETTDTNGSSNSIKNEELISKINELDSLSAWHDPRVTTENDQKNMQALYSSQALPANLRPQKETDLSEADSESAIYSLFNWITGSR</sequence>
<protein>
    <submittedName>
        <fullName evidence="3">Uncharacterized protein</fullName>
    </submittedName>
</protein>
<dbReference type="EMBL" id="OU963863">
    <property type="protein sequence ID" value="CAH0384475.1"/>
    <property type="molecule type" value="Genomic_DNA"/>
</dbReference>
<reference evidence="3" key="1">
    <citation type="submission" date="2021-12" db="EMBL/GenBank/DDBJ databases">
        <authorList>
            <person name="King R."/>
        </authorList>
    </citation>
    <scope>NUCLEOTIDE SEQUENCE</scope>
</reference>
<organism evidence="3 4">
    <name type="scientific">Bemisia tabaci</name>
    <name type="common">Sweetpotato whitefly</name>
    <name type="synonym">Aleurodes tabaci</name>
    <dbReference type="NCBI Taxonomy" id="7038"/>
    <lineage>
        <taxon>Eukaryota</taxon>
        <taxon>Metazoa</taxon>
        <taxon>Ecdysozoa</taxon>
        <taxon>Arthropoda</taxon>
        <taxon>Hexapoda</taxon>
        <taxon>Insecta</taxon>
        <taxon>Pterygota</taxon>
        <taxon>Neoptera</taxon>
        <taxon>Paraneoptera</taxon>
        <taxon>Hemiptera</taxon>
        <taxon>Sternorrhyncha</taxon>
        <taxon>Aleyrodoidea</taxon>
        <taxon>Aleyrodidae</taxon>
        <taxon>Aleyrodinae</taxon>
        <taxon>Bemisia</taxon>
    </lineage>
</organism>
<accession>A0A9P0A588</accession>
<feature type="compositionally biased region" description="Low complexity" evidence="2">
    <location>
        <begin position="1353"/>
        <end position="1363"/>
    </location>
</feature>
<evidence type="ECO:0000313" key="3">
    <source>
        <dbReference type="EMBL" id="CAH0384475.1"/>
    </source>
</evidence>
<dbReference type="PANTHER" id="PTHR45615:SF80">
    <property type="entry name" value="GRIP DOMAIN-CONTAINING PROTEIN"/>
    <property type="match status" value="1"/>
</dbReference>
<feature type="compositionally biased region" description="Basic and acidic residues" evidence="2">
    <location>
        <begin position="1384"/>
        <end position="1403"/>
    </location>
</feature>